<dbReference type="KEGG" id="pco:PHACADRAFT_201137"/>
<proteinExistence type="predicted"/>
<dbReference type="InParanoid" id="K5VGI5"/>
<dbReference type="OrthoDB" id="1470350at2759"/>
<accession>K5VGI5</accession>
<dbReference type="SUPFAM" id="SSF48264">
    <property type="entry name" value="Cytochrome P450"/>
    <property type="match status" value="1"/>
</dbReference>
<organism evidence="1 2">
    <name type="scientific">Phanerochaete carnosa (strain HHB-10118-sp)</name>
    <name type="common">White-rot fungus</name>
    <name type="synonym">Peniophora carnosa</name>
    <dbReference type="NCBI Taxonomy" id="650164"/>
    <lineage>
        <taxon>Eukaryota</taxon>
        <taxon>Fungi</taxon>
        <taxon>Dikarya</taxon>
        <taxon>Basidiomycota</taxon>
        <taxon>Agaricomycotina</taxon>
        <taxon>Agaricomycetes</taxon>
        <taxon>Polyporales</taxon>
        <taxon>Phanerochaetaceae</taxon>
        <taxon>Phanerochaete</taxon>
    </lineage>
</organism>
<protein>
    <submittedName>
        <fullName evidence="1">Uncharacterized protein</fullName>
    </submittedName>
</protein>
<dbReference type="RefSeq" id="XP_007401481.1">
    <property type="nucleotide sequence ID" value="XM_007401419.1"/>
</dbReference>
<reference evidence="1 2" key="1">
    <citation type="journal article" date="2012" name="BMC Genomics">
        <title>Comparative genomics of the white-rot fungi, Phanerochaete carnosa and P. chrysosporium, to elucidate the genetic basis of the distinct wood types they colonize.</title>
        <authorList>
            <person name="Suzuki H."/>
            <person name="MacDonald J."/>
            <person name="Syed K."/>
            <person name="Salamov A."/>
            <person name="Hori C."/>
            <person name="Aerts A."/>
            <person name="Henrissat B."/>
            <person name="Wiebenga A."/>
            <person name="vanKuyk P.A."/>
            <person name="Barry K."/>
            <person name="Lindquist E."/>
            <person name="LaButti K."/>
            <person name="Lapidus A."/>
            <person name="Lucas S."/>
            <person name="Coutinho P."/>
            <person name="Gong Y."/>
            <person name="Samejima M."/>
            <person name="Mahadevan R."/>
            <person name="Abou-Zaid M."/>
            <person name="de Vries R.P."/>
            <person name="Igarashi K."/>
            <person name="Yadav J.S."/>
            <person name="Grigoriev I.V."/>
            <person name="Master E.R."/>
        </authorList>
    </citation>
    <scope>NUCLEOTIDE SEQUENCE [LARGE SCALE GENOMIC DNA]</scope>
    <source>
        <strain evidence="1 2">HHB-10118-sp</strain>
    </source>
</reference>
<keyword evidence="2" id="KW-1185">Reference proteome</keyword>
<dbReference type="GO" id="GO:0005506">
    <property type="term" value="F:iron ion binding"/>
    <property type="evidence" value="ECO:0007669"/>
    <property type="project" value="InterPro"/>
</dbReference>
<gene>
    <name evidence="1" type="ORF">PHACADRAFT_201137</name>
</gene>
<dbReference type="GO" id="GO:0004497">
    <property type="term" value="F:monooxygenase activity"/>
    <property type="evidence" value="ECO:0007669"/>
    <property type="project" value="InterPro"/>
</dbReference>
<dbReference type="HOGENOM" id="CLU_2622812_0_0_1"/>
<dbReference type="EMBL" id="JH930479">
    <property type="protein sequence ID" value="EKM50298.1"/>
    <property type="molecule type" value="Genomic_DNA"/>
</dbReference>
<dbReference type="GeneID" id="18911575"/>
<sequence>MIILIPSPRDPCVWDEDVQEFRPDRMLNVRVEKFPVPRRVAVILIRHGQFFAWQEAQVTLVYLIQRFTFSMRDLAYGL</sequence>
<dbReference type="Proteomes" id="UP000008370">
    <property type="component" value="Unassembled WGS sequence"/>
</dbReference>
<name>K5VGI5_PHACS</name>
<dbReference type="InterPro" id="IPR036396">
    <property type="entry name" value="Cyt_P450_sf"/>
</dbReference>
<dbReference type="Gene3D" id="1.10.630.10">
    <property type="entry name" value="Cytochrome P450"/>
    <property type="match status" value="1"/>
</dbReference>
<dbReference type="AlphaFoldDB" id="K5VGI5"/>
<evidence type="ECO:0000313" key="2">
    <source>
        <dbReference type="Proteomes" id="UP000008370"/>
    </source>
</evidence>
<evidence type="ECO:0000313" key="1">
    <source>
        <dbReference type="EMBL" id="EKM50298.1"/>
    </source>
</evidence>
<dbReference type="GO" id="GO:0016705">
    <property type="term" value="F:oxidoreductase activity, acting on paired donors, with incorporation or reduction of molecular oxygen"/>
    <property type="evidence" value="ECO:0007669"/>
    <property type="project" value="InterPro"/>
</dbReference>
<dbReference type="GO" id="GO:0020037">
    <property type="term" value="F:heme binding"/>
    <property type="evidence" value="ECO:0007669"/>
    <property type="project" value="InterPro"/>
</dbReference>